<organism evidence="1 2">
    <name type="scientific">Parapedobacter luteus</name>
    <dbReference type="NCBI Taxonomy" id="623280"/>
    <lineage>
        <taxon>Bacteria</taxon>
        <taxon>Pseudomonadati</taxon>
        <taxon>Bacteroidota</taxon>
        <taxon>Sphingobacteriia</taxon>
        <taxon>Sphingobacteriales</taxon>
        <taxon>Sphingobacteriaceae</taxon>
        <taxon>Parapedobacter</taxon>
    </lineage>
</organism>
<evidence type="ECO:0000313" key="2">
    <source>
        <dbReference type="Proteomes" id="UP000190541"/>
    </source>
</evidence>
<dbReference type="AlphaFoldDB" id="A0A1T4ZUT5"/>
<name>A0A1T4ZUT5_9SPHI</name>
<reference evidence="1 2" key="1">
    <citation type="submission" date="2017-02" db="EMBL/GenBank/DDBJ databases">
        <authorList>
            <person name="Peterson S.W."/>
        </authorList>
    </citation>
    <scope>NUCLEOTIDE SEQUENCE [LARGE SCALE GENOMIC DNA]</scope>
    <source>
        <strain evidence="1 2">DSM 22899</strain>
    </source>
</reference>
<dbReference type="EMBL" id="FUYS01000001">
    <property type="protein sequence ID" value="SKB26269.1"/>
    <property type="molecule type" value="Genomic_DNA"/>
</dbReference>
<proteinExistence type="predicted"/>
<evidence type="ECO:0000313" key="1">
    <source>
        <dbReference type="EMBL" id="SKB26269.1"/>
    </source>
</evidence>
<protein>
    <recommendedName>
        <fullName evidence="3">Natural product</fullName>
    </recommendedName>
</protein>
<dbReference type="Proteomes" id="UP000190541">
    <property type="component" value="Unassembled WGS sequence"/>
</dbReference>
<accession>A0A1T4ZUT5</accession>
<keyword evidence="2" id="KW-1185">Reference proteome</keyword>
<evidence type="ECO:0008006" key="3">
    <source>
        <dbReference type="Google" id="ProtNLM"/>
    </source>
</evidence>
<sequence>MNILDLKFGETLTREQMKQVIGGAVKCLDTGGGEYYCNNGLEQCGHQCGEALGSSCGGCFEVIT</sequence>
<gene>
    <name evidence="1" type="ORF">SAMN05660226_00095</name>
</gene>